<dbReference type="InterPro" id="IPR058982">
    <property type="entry name" value="Beta-barrel_AprE"/>
</dbReference>
<evidence type="ECO:0000313" key="13">
    <source>
        <dbReference type="EMBL" id="MDX6805769.1"/>
    </source>
</evidence>
<evidence type="ECO:0000256" key="8">
    <source>
        <dbReference type="ARBA" id="ARBA00023136"/>
    </source>
</evidence>
<dbReference type="Gene3D" id="2.40.50.100">
    <property type="match status" value="1"/>
</dbReference>
<organism evidence="13 14">
    <name type="scientific">Terrihabitans rhizophilus</name>
    <dbReference type="NCBI Taxonomy" id="3092662"/>
    <lineage>
        <taxon>Bacteria</taxon>
        <taxon>Pseudomonadati</taxon>
        <taxon>Pseudomonadota</taxon>
        <taxon>Alphaproteobacteria</taxon>
        <taxon>Hyphomicrobiales</taxon>
        <taxon>Terrihabitans</taxon>
    </lineage>
</organism>
<evidence type="ECO:0000256" key="4">
    <source>
        <dbReference type="ARBA" id="ARBA00022475"/>
    </source>
</evidence>
<accession>A0ABU4RLR6</accession>
<keyword evidence="10" id="KW-0175">Coiled coil</keyword>
<evidence type="ECO:0000256" key="1">
    <source>
        <dbReference type="ARBA" id="ARBA00004377"/>
    </source>
</evidence>
<feature type="coiled-coil region" evidence="10">
    <location>
        <begin position="150"/>
        <end position="184"/>
    </location>
</feature>
<reference evidence="13 14" key="1">
    <citation type="submission" date="2023-11" db="EMBL/GenBank/DDBJ databases">
        <authorList>
            <person name="Bao R."/>
        </authorList>
    </citation>
    <scope>NUCLEOTIDE SEQUENCE [LARGE SCALE GENOMIC DNA]</scope>
    <source>
        <strain evidence="13 14">PJ23</strain>
    </source>
</reference>
<evidence type="ECO:0000256" key="5">
    <source>
        <dbReference type="ARBA" id="ARBA00022519"/>
    </source>
</evidence>
<keyword evidence="6 9" id="KW-0812">Transmembrane</keyword>
<keyword evidence="5 9" id="KW-0997">Cell inner membrane</keyword>
<dbReference type="Pfam" id="PF26002">
    <property type="entry name" value="Beta-barrel_AprE"/>
    <property type="match status" value="1"/>
</dbReference>
<sequence length="442" mass="48101">MKELAAPSTDPVPSADWRGTVRVGLFVVIFTFVGLGGWSAVAGLSSGVLASGSIQSAGSRKTIQHLEGGIVREIFARDGMKVKQGDLLVRLDPTRAEATDLANRQQLAIALSMEARLLAQRDMKDEVVFPPEVTSLRNDPLISTSIMDNSRQFESRKRSLQSAIDVLEAQRSQALKEIEQAGVQEQTAKNQIGSINTELPALKDLMKRGLVPLPRVTALERQMMQTQGQLEAAQIARGEAGNKVEEVAAKIDQLKQDYRQEAATMMSDVRATLGELQQKVVITSDAVKRGEIRAPVDGTVQEMKVFTVGGVVRAGDPILDIAPLSDDLVVRVRVSPLDIDRVEDGARVEIRLPQFVKFQSQVIEGNVTAISRDSITDPQQPQLGPYFAVEVAVDGGSVPEDIAGRLSAGMTTQVIIRTGDRTMLSYLVAPLMNRINTAMRER</sequence>
<dbReference type="PANTHER" id="PTHR30386:SF17">
    <property type="entry name" value="ALKALINE PROTEASE SECRETION PROTEIN APRE"/>
    <property type="match status" value="1"/>
</dbReference>
<evidence type="ECO:0000256" key="7">
    <source>
        <dbReference type="ARBA" id="ARBA00022989"/>
    </source>
</evidence>
<feature type="domain" description="AprE-like beta-barrel" evidence="12">
    <location>
        <begin position="328"/>
        <end position="419"/>
    </location>
</feature>
<dbReference type="EMBL" id="JAXAFJ010000003">
    <property type="protein sequence ID" value="MDX6805769.1"/>
    <property type="molecule type" value="Genomic_DNA"/>
</dbReference>
<evidence type="ECO:0000256" key="3">
    <source>
        <dbReference type="ARBA" id="ARBA00022448"/>
    </source>
</evidence>
<dbReference type="Pfam" id="PF25994">
    <property type="entry name" value="HH_AprE"/>
    <property type="match status" value="1"/>
</dbReference>
<comment type="subcellular location">
    <subcellularLocation>
        <location evidence="1 9">Cell inner membrane</location>
        <topology evidence="1 9">Single-pass membrane protein</topology>
    </subcellularLocation>
</comment>
<gene>
    <name evidence="13" type="ORF">SCD90_06815</name>
</gene>
<evidence type="ECO:0000313" key="14">
    <source>
        <dbReference type="Proteomes" id="UP001274321"/>
    </source>
</evidence>
<keyword evidence="3 9" id="KW-0813">Transport</keyword>
<feature type="domain" description="AprE-like long alpha-helical hairpin" evidence="11">
    <location>
        <begin position="102"/>
        <end position="285"/>
    </location>
</feature>
<keyword evidence="7 9" id="KW-1133">Transmembrane helix</keyword>
<feature type="coiled-coil region" evidence="10">
    <location>
        <begin position="216"/>
        <end position="264"/>
    </location>
</feature>
<keyword evidence="14" id="KW-1185">Reference proteome</keyword>
<evidence type="ECO:0000259" key="12">
    <source>
        <dbReference type="Pfam" id="PF26002"/>
    </source>
</evidence>
<evidence type="ECO:0000256" key="10">
    <source>
        <dbReference type="SAM" id="Coils"/>
    </source>
</evidence>
<dbReference type="PANTHER" id="PTHR30386">
    <property type="entry name" value="MEMBRANE FUSION SUBUNIT OF EMRAB-TOLC MULTIDRUG EFFLUX PUMP"/>
    <property type="match status" value="1"/>
</dbReference>
<name>A0ABU4RLR6_9HYPH</name>
<evidence type="ECO:0000259" key="11">
    <source>
        <dbReference type="Pfam" id="PF25994"/>
    </source>
</evidence>
<dbReference type="InterPro" id="IPR058781">
    <property type="entry name" value="HH_AprE-like"/>
</dbReference>
<dbReference type="NCBIfam" id="TIGR01843">
    <property type="entry name" value="type_I_hlyD"/>
    <property type="match status" value="1"/>
</dbReference>
<evidence type="ECO:0000256" key="9">
    <source>
        <dbReference type="RuleBase" id="RU365093"/>
    </source>
</evidence>
<evidence type="ECO:0000256" key="2">
    <source>
        <dbReference type="ARBA" id="ARBA00009477"/>
    </source>
</evidence>
<dbReference type="Proteomes" id="UP001274321">
    <property type="component" value="Unassembled WGS sequence"/>
</dbReference>
<evidence type="ECO:0000256" key="6">
    <source>
        <dbReference type="ARBA" id="ARBA00022692"/>
    </source>
</evidence>
<feature type="transmembrane region" description="Helical" evidence="9">
    <location>
        <begin position="23"/>
        <end position="50"/>
    </location>
</feature>
<dbReference type="PROSITE" id="PS00543">
    <property type="entry name" value="HLYD_FAMILY"/>
    <property type="match status" value="1"/>
</dbReference>
<comment type="caution">
    <text evidence="13">The sequence shown here is derived from an EMBL/GenBank/DDBJ whole genome shotgun (WGS) entry which is preliminary data.</text>
</comment>
<protein>
    <recommendedName>
        <fullName evidence="9">Membrane fusion protein (MFP) family protein</fullName>
    </recommendedName>
</protein>
<dbReference type="RefSeq" id="WP_319843896.1">
    <property type="nucleotide sequence ID" value="NZ_JAXAFJ010000003.1"/>
</dbReference>
<dbReference type="InterPro" id="IPR010129">
    <property type="entry name" value="T1SS_HlyD"/>
</dbReference>
<keyword evidence="8 9" id="KW-0472">Membrane</keyword>
<keyword evidence="4 9" id="KW-1003">Cell membrane</keyword>
<dbReference type="InterPro" id="IPR050739">
    <property type="entry name" value="MFP"/>
</dbReference>
<dbReference type="PRINTS" id="PR01490">
    <property type="entry name" value="RTXTOXIND"/>
</dbReference>
<proteinExistence type="inferred from homology"/>
<dbReference type="InterPro" id="IPR006144">
    <property type="entry name" value="Secretion_HlyD_CS"/>
</dbReference>
<comment type="similarity">
    <text evidence="2 9">Belongs to the membrane fusion protein (MFP) (TC 8.A.1) family.</text>
</comment>
<dbReference type="Gene3D" id="2.40.30.170">
    <property type="match status" value="1"/>
</dbReference>